<protein>
    <submittedName>
        <fullName evidence="2">Uncharacterized protein</fullName>
    </submittedName>
</protein>
<feature type="transmembrane region" description="Helical" evidence="1">
    <location>
        <begin position="44"/>
        <end position="75"/>
    </location>
</feature>
<feature type="transmembrane region" description="Helical" evidence="1">
    <location>
        <begin position="12"/>
        <end position="32"/>
    </location>
</feature>
<keyword evidence="1" id="KW-0472">Membrane</keyword>
<evidence type="ECO:0000256" key="1">
    <source>
        <dbReference type="SAM" id="Phobius"/>
    </source>
</evidence>
<dbReference type="EMBL" id="UINC01000281">
    <property type="protein sequence ID" value="SUZ52556.1"/>
    <property type="molecule type" value="Genomic_DNA"/>
</dbReference>
<organism evidence="2">
    <name type="scientific">marine metagenome</name>
    <dbReference type="NCBI Taxonomy" id="408172"/>
    <lineage>
        <taxon>unclassified sequences</taxon>
        <taxon>metagenomes</taxon>
        <taxon>ecological metagenomes</taxon>
    </lineage>
</organism>
<keyword evidence="1" id="KW-1133">Transmembrane helix</keyword>
<dbReference type="AlphaFoldDB" id="A0A381NDC2"/>
<gene>
    <name evidence="2" type="ORF">METZ01_LOCUS5410</name>
</gene>
<reference evidence="2" key="1">
    <citation type="submission" date="2018-05" db="EMBL/GenBank/DDBJ databases">
        <authorList>
            <person name="Lanie J.A."/>
            <person name="Ng W.-L."/>
            <person name="Kazmierczak K.M."/>
            <person name="Andrzejewski T.M."/>
            <person name="Davidsen T.M."/>
            <person name="Wayne K.J."/>
            <person name="Tettelin H."/>
            <person name="Glass J.I."/>
            <person name="Rusch D."/>
            <person name="Podicherti R."/>
            <person name="Tsui H.-C.T."/>
            <person name="Winkler M.E."/>
        </authorList>
    </citation>
    <scope>NUCLEOTIDE SEQUENCE</scope>
</reference>
<proteinExistence type="predicted"/>
<keyword evidence="1" id="KW-0812">Transmembrane</keyword>
<evidence type="ECO:0000313" key="2">
    <source>
        <dbReference type="EMBL" id="SUZ52556.1"/>
    </source>
</evidence>
<sequence>MKVNPWATTLAKCMAFLGVFLGLLYSFGGLIVDLLTVGLNWGTAMAFGALIIMPIALGTVGFICGLISHLIMGFIKKQLA</sequence>
<accession>A0A381NDC2</accession>
<name>A0A381NDC2_9ZZZZ</name>